<dbReference type="Proteomes" id="UP000095280">
    <property type="component" value="Unplaced"/>
</dbReference>
<evidence type="ECO:0000313" key="3">
    <source>
        <dbReference type="WBParaSite" id="maker-unitig_32447-snap-gene-0.4-mRNA-1"/>
    </source>
</evidence>
<dbReference type="WBParaSite" id="maker-unitig_32447-snap-gene-0.4-mRNA-1">
    <property type="protein sequence ID" value="maker-unitig_32447-snap-gene-0.4-mRNA-1"/>
    <property type="gene ID" value="maker-unitig_32447-snap-gene-0.4"/>
</dbReference>
<reference evidence="3" key="1">
    <citation type="submission" date="2016-11" db="UniProtKB">
        <authorList>
            <consortium name="WormBaseParasite"/>
        </authorList>
    </citation>
    <scope>IDENTIFICATION</scope>
</reference>
<proteinExistence type="predicted"/>
<protein>
    <submittedName>
        <fullName evidence="3">Reverse transcriptase domain-containing protein</fullName>
    </submittedName>
</protein>
<name>A0A1I8FF34_9PLAT</name>
<feature type="compositionally biased region" description="Basic and acidic residues" evidence="1">
    <location>
        <begin position="376"/>
        <end position="393"/>
    </location>
</feature>
<sequence>EAIRNANGSVILAFKDEASSSSRWLTWRYRAFYSGSRSIEEIRAGSSVKPDLPQDGIRAFKEVPAKGAPGKTLYMGFLRGVGRRLKRTILRYIGAWEDRLPLLLRRRPAGDRRRVQHQLRRSPYENRDRLNLKKADWTAPYALTPKLFCRKKYSPWWSQELTRMKKTPPTATPRKRLEYSRGLGELHSALRMYKRSIRRAKKNHLEAYCGAGRATPTARLQYPRAGYLPMTLPRSSADADRHSAQPDAAIRRQGGRLGYTAWLKISNGRWIYPASSGPVSIRESHLTSCWSKKAARQRLLRFQGSICRAITARAFLLHDGSLFNGALERVLPFSHEGKMLLQESLHLGCAIFSVLKGLELSGTWSPATFLGNESQDSLRKEGSNPRRQPRSDEVTTPGRKSPAISTGGSISSTSSHWNSCTEYRQSRSAMLTLNRKVSDYLNFA</sequence>
<evidence type="ECO:0000313" key="2">
    <source>
        <dbReference type="Proteomes" id="UP000095280"/>
    </source>
</evidence>
<evidence type="ECO:0000256" key="1">
    <source>
        <dbReference type="SAM" id="MobiDB-lite"/>
    </source>
</evidence>
<keyword evidence="2" id="KW-1185">Reference proteome</keyword>
<accession>A0A1I8FF34</accession>
<organism evidence="2 3">
    <name type="scientific">Macrostomum lignano</name>
    <dbReference type="NCBI Taxonomy" id="282301"/>
    <lineage>
        <taxon>Eukaryota</taxon>
        <taxon>Metazoa</taxon>
        <taxon>Spiralia</taxon>
        <taxon>Lophotrochozoa</taxon>
        <taxon>Platyhelminthes</taxon>
        <taxon>Rhabditophora</taxon>
        <taxon>Macrostomorpha</taxon>
        <taxon>Macrostomida</taxon>
        <taxon>Macrostomidae</taxon>
        <taxon>Macrostomum</taxon>
    </lineage>
</organism>
<dbReference type="AlphaFoldDB" id="A0A1I8FF34"/>
<feature type="region of interest" description="Disordered" evidence="1">
    <location>
        <begin position="371"/>
        <end position="416"/>
    </location>
</feature>
<feature type="compositionally biased region" description="Low complexity" evidence="1">
    <location>
        <begin position="404"/>
        <end position="415"/>
    </location>
</feature>